<keyword evidence="2" id="KW-0378">Hydrolase</keyword>
<feature type="domain" description="Helicase ATP-binding" evidence="5">
    <location>
        <begin position="238"/>
        <end position="426"/>
    </location>
</feature>
<dbReference type="PROSITE" id="PS51192">
    <property type="entry name" value="HELICASE_ATP_BIND_1"/>
    <property type="match status" value="1"/>
</dbReference>
<dbReference type="GO" id="GO:0005524">
    <property type="term" value="F:ATP binding"/>
    <property type="evidence" value="ECO:0007669"/>
    <property type="project" value="UniProtKB-KW"/>
</dbReference>
<dbReference type="InterPro" id="IPR027417">
    <property type="entry name" value="P-loop_NTPase"/>
</dbReference>
<dbReference type="GO" id="GO:0006281">
    <property type="term" value="P:DNA repair"/>
    <property type="evidence" value="ECO:0007669"/>
    <property type="project" value="TreeGrafter"/>
</dbReference>
<dbReference type="GO" id="GO:0016787">
    <property type="term" value="F:hydrolase activity"/>
    <property type="evidence" value="ECO:0007669"/>
    <property type="project" value="UniProtKB-KW"/>
</dbReference>
<evidence type="ECO:0000313" key="6">
    <source>
        <dbReference type="EMBL" id="KAK2028566.1"/>
    </source>
</evidence>
<keyword evidence="4" id="KW-1133">Transmembrane helix</keyword>
<accession>A0AAD9HI53</accession>
<dbReference type="SUPFAM" id="SSF52540">
    <property type="entry name" value="P-loop containing nucleoside triphosphate hydrolases"/>
    <property type="match status" value="2"/>
</dbReference>
<evidence type="ECO:0000313" key="7">
    <source>
        <dbReference type="Proteomes" id="UP001232148"/>
    </source>
</evidence>
<keyword evidence="4" id="KW-0812">Transmembrane</keyword>
<proteinExistence type="predicted"/>
<dbReference type="Gene3D" id="3.40.50.10810">
    <property type="entry name" value="Tandem AAA-ATPase domain"/>
    <property type="match status" value="1"/>
</dbReference>
<gene>
    <name evidence="6" type="ORF">LX32DRAFT_673422</name>
</gene>
<dbReference type="PANTHER" id="PTHR45626">
    <property type="entry name" value="TRANSCRIPTION TERMINATION FACTOR 2-RELATED"/>
    <property type="match status" value="1"/>
</dbReference>
<dbReference type="InterPro" id="IPR001650">
    <property type="entry name" value="Helicase_C-like"/>
</dbReference>
<feature type="transmembrane region" description="Helical" evidence="4">
    <location>
        <begin position="721"/>
        <end position="741"/>
    </location>
</feature>
<dbReference type="GO" id="GO:0008094">
    <property type="term" value="F:ATP-dependent activity, acting on DNA"/>
    <property type="evidence" value="ECO:0007669"/>
    <property type="project" value="TreeGrafter"/>
</dbReference>
<keyword evidence="7" id="KW-1185">Reference proteome</keyword>
<evidence type="ECO:0000256" key="4">
    <source>
        <dbReference type="SAM" id="Phobius"/>
    </source>
</evidence>
<evidence type="ECO:0000256" key="2">
    <source>
        <dbReference type="ARBA" id="ARBA00022801"/>
    </source>
</evidence>
<dbReference type="InterPro" id="IPR038718">
    <property type="entry name" value="SNF2-like_sf"/>
</dbReference>
<dbReference type="CDD" id="cd18008">
    <property type="entry name" value="DEXDc_SHPRH-like"/>
    <property type="match status" value="1"/>
</dbReference>
<dbReference type="PANTHER" id="PTHR45626:SF22">
    <property type="entry name" value="DNA REPAIR PROTEIN RAD5"/>
    <property type="match status" value="1"/>
</dbReference>
<name>A0AAD9HI53_9PEZI</name>
<evidence type="ECO:0000256" key="1">
    <source>
        <dbReference type="ARBA" id="ARBA00022741"/>
    </source>
</evidence>
<dbReference type="CDD" id="cd18793">
    <property type="entry name" value="SF2_C_SNF"/>
    <property type="match status" value="1"/>
</dbReference>
<sequence>MTKTKWSVLVWRGLPQTGVPFPVKLESGYKFTGADTPSVNGLLNSDHGYNQMIQEMLDDDTLRLYVMCDAGELSGTRGSAQKFQQLSCSLSITVYGPADDFDEIGNWFQAYNVYLQDPLICHLDTRYCNPHKLSFNSVECCIMVSEIVSSASKHIELQDITEPVDMLDMLNSRCDLEEAKQPVVITAELKRHQKQALTFMLRRERGWGFLDGQSDIWSVADNSQRRSFVNMISGCHQYEEPPQFYGGIIADPMGLGKTLTMIALVATDLEDENNALGFQTALGHNEETHIGATLIIVPPPLIFIGSWEEQLSGHVSKGGLEYRRHHGKSRLDSHEVSRDRVNVVLTTYHTVSTEWRAGHGTQTSPLFTVRWRRIVLDEAHYIRNENSRMARAVCALDAVSRWAVTGTPIQNRLTDLAAIVKFIRAHPYTDTRHEKAAQRLRNLSACLILRRPKGTINLPRRHDKLCPVDFTREERAVYDEMRDRAIARIEEAMLQDSRLEASNISMYHNALQQIESLRLFCNLGLGYHRRHEKVTRYATEGYQDWAVHAQQLFNLQWQKGPIVCLGCSSTLEVDETLAGHSEACKQAGPRHSRCLQFSCGDCVRKSNRAGRTLLCGHEPACPVAPVSVSNRALEELPTFTPNEAASESGLPSKVKSLIADLERQPSDVKSIVFSTWKMTLDVIERALRKAGMTSVRFDGGVSQKDRQPLVEKFRKDPGVSVMLLTLSCGAVGCGLVVRNVLRSH</sequence>
<dbReference type="InterPro" id="IPR014001">
    <property type="entry name" value="Helicase_ATP-bd"/>
</dbReference>
<evidence type="ECO:0000256" key="3">
    <source>
        <dbReference type="ARBA" id="ARBA00022840"/>
    </source>
</evidence>
<dbReference type="Pfam" id="PF00271">
    <property type="entry name" value="Helicase_C"/>
    <property type="match status" value="1"/>
</dbReference>
<dbReference type="Pfam" id="PF00176">
    <property type="entry name" value="SNF2-rel_dom"/>
    <property type="match status" value="1"/>
</dbReference>
<keyword evidence="3" id="KW-0067">ATP-binding</keyword>
<dbReference type="InterPro" id="IPR049730">
    <property type="entry name" value="SNF2/RAD54-like_C"/>
</dbReference>
<dbReference type="AlphaFoldDB" id="A0AAD9HI53"/>
<dbReference type="InterPro" id="IPR000330">
    <property type="entry name" value="SNF2_N"/>
</dbReference>
<dbReference type="SMART" id="SM00487">
    <property type="entry name" value="DEXDc"/>
    <property type="match status" value="1"/>
</dbReference>
<keyword evidence="1" id="KW-0547">Nucleotide-binding</keyword>
<evidence type="ECO:0000259" key="5">
    <source>
        <dbReference type="PROSITE" id="PS51192"/>
    </source>
</evidence>
<dbReference type="GO" id="GO:0005634">
    <property type="term" value="C:nucleus"/>
    <property type="evidence" value="ECO:0007669"/>
    <property type="project" value="TreeGrafter"/>
</dbReference>
<dbReference type="InterPro" id="IPR050628">
    <property type="entry name" value="SNF2_RAD54_helicase_TF"/>
</dbReference>
<organism evidence="6 7">
    <name type="scientific">Colletotrichum zoysiae</name>
    <dbReference type="NCBI Taxonomy" id="1216348"/>
    <lineage>
        <taxon>Eukaryota</taxon>
        <taxon>Fungi</taxon>
        <taxon>Dikarya</taxon>
        <taxon>Ascomycota</taxon>
        <taxon>Pezizomycotina</taxon>
        <taxon>Sordariomycetes</taxon>
        <taxon>Hypocreomycetidae</taxon>
        <taxon>Glomerellales</taxon>
        <taxon>Glomerellaceae</taxon>
        <taxon>Colletotrichum</taxon>
        <taxon>Colletotrichum graminicola species complex</taxon>
    </lineage>
</organism>
<dbReference type="Proteomes" id="UP001232148">
    <property type="component" value="Unassembled WGS sequence"/>
</dbReference>
<keyword evidence="4" id="KW-0472">Membrane</keyword>
<protein>
    <recommendedName>
        <fullName evidence="5">Helicase ATP-binding domain-containing protein</fullName>
    </recommendedName>
</protein>
<dbReference type="Gene3D" id="3.40.50.300">
    <property type="entry name" value="P-loop containing nucleotide triphosphate hydrolases"/>
    <property type="match status" value="1"/>
</dbReference>
<reference evidence="6" key="1">
    <citation type="submission" date="2021-06" db="EMBL/GenBank/DDBJ databases">
        <title>Comparative genomics, transcriptomics and evolutionary studies reveal genomic signatures of adaptation to plant cell wall in hemibiotrophic fungi.</title>
        <authorList>
            <consortium name="DOE Joint Genome Institute"/>
            <person name="Baroncelli R."/>
            <person name="Diaz J.F."/>
            <person name="Benocci T."/>
            <person name="Peng M."/>
            <person name="Battaglia E."/>
            <person name="Haridas S."/>
            <person name="Andreopoulos W."/>
            <person name="Labutti K."/>
            <person name="Pangilinan J."/>
            <person name="Floch G.L."/>
            <person name="Makela M.R."/>
            <person name="Henrissat B."/>
            <person name="Grigoriev I.V."/>
            <person name="Crouch J.A."/>
            <person name="De Vries R.P."/>
            <person name="Sukno S.A."/>
            <person name="Thon M.R."/>
        </authorList>
    </citation>
    <scope>NUCLEOTIDE SEQUENCE</scope>
    <source>
        <strain evidence="6">MAFF235873</strain>
    </source>
</reference>
<dbReference type="EMBL" id="MU842876">
    <property type="protein sequence ID" value="KAK2028566.1"/>
    <property type="molecule type" value="Genomic_DNA"/>
</dbReference>
<comment type="caution">
    <text evidence="6">The sequence shown here is derived from an EMBL/GenBank/DDBJ whole genome shotgun (WGS) entry which is preliminary data.</text>
</comment>